<dbReference type="EMBL" id="JAEVLS010000004">
    <property type="protein sequence ID" value="MBM0106718.1"/>
    <property type="molecule type" value="Genomic_DNA"/>
</dbReference>
<dbReference type="InterPro" id="IPR010263">
    <property type="entry name" value="T6SS_TssK"/>
</dbReference>
<accession>A0ABS1X0F8</accession>
<keyword evidence="2" id="KW-1185">Reference proteome</keyword>
<dbReference type="Pfam" id="PF05936">
    <property type="entry name" value="T6SS_VasE"/>
    <property type="match status" value="1"/>
</dbReference>
<proteinExistence type="predicted"/>
<evidence type="ECO:0000313" key="1">
    <source>
        <dbReference type="EMBL" id="MBM0106718.1"/>
    </source>
</evidence>
<protein>
    <submittedName>
        <fullName evidence="1">Type VI secretion system baseplate subunit TssK</fullName>
    </submittedName>
</protein>
<dbReference type="PANTHER" id="PTHR35566:SF1">
    <property type="entry name" value="TYPE VI SECRETION SYSTEM BASEPLATE COMPONENT TSSK1"/>
    <property type="match status" value="1"/>
</dbReference>
<evidence type="ECO:0000313" key="2">
    <source>
        <dbReference type="Proteomes" id="UP000661077"/>
    </source>
</evidence>
<gene>
    <name evidence="1" type="primary">tssK</name>
    <name evidence="1" type="ORF">JM946_18455</name>
</gene>
<sequence length="444" mass="49083">MSENNRVVWSEGLFLRPQHFQQQERYLESHLEGRVAGLRAYSWGFTEVEIERDLLAIGKLGLRRARGVFPDGTPFTMPENEPLPAPLEIGAQMRDQLICLAVPLKKSGALLSSRQPNGVELTRYRSRDYETRDINSDSAVATELTVGALNTRLMSQNEPREDFAQIPLAHVVERRADGQVVLDDRFMPTVLKTGAASRLATFLTELQGLLHQRGEALAARAVATGRGGAAEIADFLMLQVVNRYAPVATHLAANAVCHPEELYRLLLEMTGELSTLTAAARRPPQFPPYRHDALNASFEPVINALRSCLSVVMEQTAIAIPLAHKKFGISVATVADPTLFDTAAFVLAAHADMPAEELRRRFPAQLKIGPVEKIRDLVNLQLPGIGLQAMAVAPRQIPYHAGFAYFELDRANELWRMLKSSGGIAIHQAGEFPNLAMEFWAIRG</sequence>
<name>A0ABS1X0F8_9GAMM</name>
<dbReference type="PANTHER" id="PTHR35566">
    <property type="entry name" value="BLR3599 PROTEIN"/>
    <property type="match status" value="1"/>
</dbReference>
<organism evidence="1 2">
    <name type="scientific">Steroidobacter gossypii</name>
    <dbReference type="NCBI Taxonomy" id="2805490"/>
    <lineage>
        <taxon>Bacteria</taxon>
        <taxon>Pseudomonadati</taxon>
        <taxon>Pseudomonadota</taxon>
        <taxon>Gammaproteobacteria</taxon>
        <taxon>Steroidobacterales</taxon>
        <taxon>Steroidobacteraceae</taxon>
        <taxon>Steroidobacter</taxon>
    </lineage>
</organism>
<dbReference type="RefSeq" id="WP_203168833.1">
    <property type="nucleotide sequence ID" value="NZ_JAEVLS010000004.1"/>
</dbReference>
<dbReference type="Proteomes" id="UP000661077">
    <property type="component" value="Unassembled WGS sequence"/>
</dbReference>
<reference evidence="1 2" key="1">
    <citation type="journal article" date="2021" name="Int. J. Syst. Evol. Microbiol.">
        <title>Steroidobacter gossypii sp. nov., isolated from soil of cotton cropping field.</title>
        <authorList>
            <person name="Huang R."/>
            <person name="Yang S."/>
            <person name="Zhen C."/>
            <person name="Liu W."/>
        </authorList>
    </citation>
    <scope>NUCLEOTIDE SEQUENCE [LARGE SCALE GENOMIC DNA]</scope>
    <source>
        <strain evidence="1 2">S1-65</strain>
    </source>
</reference>
<dbReference type="NCBIfam" id="TIGR03353">
    <property type="entry name" value="VI_chp_4"/>
    <property type="match status" value="1"/>
</dbReference>
<comment type="caution">
    <text evidence="1">The sequence shown here is derived from an EMBL/GenBank/DDBJ whole genome shotgun (WGS) entry which is preliminary data.</text>
</comment>